<dbReference type="EMBL" id="JAWWNJ010000103">
    <property type="protein sequence ID" value="KAK6993124.1"/>
    <property type="molecule type" value="Genomic_DNA"/>
</dbReference>
<proteinExistence type="predicted"/>
<dbReference type="Proteomes" id="UP001362999">
    <property type="component" value="Unassembled WGS sequence"/>
</dbReference>
<protein>
    <submittedName>
        <fullName evidence="1">Uncharacterized protein</fullName>
    </submittedName>
</protein>
<name>A0AAV9ZWB2_9AGAR</name>
<evidence type="ECO:0000313" key="1">
    <source>
        <dbReference type="EMBL" id="KAK6993124.1"/>
    </source>
</evidence>
<sequence length="190" mass="21407">RNLCENTGLVHEHNATCFKHIPRRIQSLIDPDSDCRFQLPRPCVRETHFDEDGDLIIRCETGNLNGHNPTATLCLGCNTDLKQTASGSVAMAMVEYMCNYTVKLQLDTSVVFSALCASIKALQDKPPEDLDGQVDSLEMTRKMMVKTTNTLVGKRELTGQQTASLLLGRKNNYTSDVFEEYWWSSMLRDI</sequence>
<dbReference type="AlphaFoldDB" id="A0AAV9ZWB2"/>
<organism evidence="1 2">
    <name type="scientific">Favolaschia claudopus</name>
    <dbReference type="NCBI Taxonomy" id="2862362"/>
    <lineage>
        <taxon>Eukaryota</taxon>
        <taxon>Fungi</taxon>
        <taxon>Dikarya</taxon>
        <taxon>Basidiomycota</taxon>
        <taxon>Agaricomycotina</taxon>
        <taxon>Agaricomycetes</taxon>
        <taxon>Agaricomycetidae</taxon>
        <taxon>Agaricales</taxon>
        <taxon>Marasmiineae</taxon>
        <taxon>Mycenaceae</taxon>
        <taxon>Favolaschia</taxon>
    </lineage>
</organism>
<reference evidence="1 2" key="1">
    <citation type="journal article" date="2024" name="J Genomics">
        <title>Draft genome sequencing and assembly of Favolaschia claudopus CIRM-BRFM 2984 isolated from oak limbs.</title>
        <authorList>
            <person name="Navarro D."/>
            <person name="Drula E."/>
            <person name="Chaduli D."/>
            <person name="Cazenave R."/>
            <person name="Ahrendt S."/>
            <person name="Wang J."/>
            <person name="Lipzen A."/>
            <person name="Daum C."/>
            <person name="Barry K."/>
            <person name="Grigoriev I.V."/>
            <person name="Favel A."/>
            <person name="Rosso M.N."/>
            <person name="Martin F."/>
        </authorList>
    </citation>
    <scope>NUCLEOTIDE SEQUENCE [LARGE SCALE GENOMIC DNA]</scope>
    <source>
        <strain evidence="1 2">CIRM-BRFM 2984</strain>
    </source>
</reference>
<keyword evidence="2" id="KW-1185">Reference proteome</keyword>
<accession>A0AAV9ZWB2</accession>
<feature type="non-terminal residue" evidence="1">
    <location>
        <position position="190"/>
    </location>
</feature>
<evidence type="ECO:0000313" key="2">
    <source>
        <dbReference type="Proteomes" id="UP001362999"/>
    </source>
</evidence>
<gene>
    <name evidence="1" type="ORF">R3P38DRAFT_2395216</name>
</gene>
<comment type="caution">
    <text evidence="1">The sequence shown here is derived from an EMBL/GenBank/DDBJ whole genome shotgun (WGS) entry which is preliminary data.</text>
</comment>
<feature type="non-terminal residue" evidence="1">
    <location>
        <position position="1"/>
    </location>
</feature>